<gene>
    <name evidence="1" type="ORF">CFIMG_008538RA00001</name>
</gene>
<evidence type="ECO:0000313" key="2">
    <source>
        <dbReference type="Proteomes" id="UP000222788"/>
    </source>
</evidence>
<proteinExistence type="predicted"/>
<comment type="caution">
    <text evidence="1">The sequence shown here is derived from an EMBL/GenBank/DDBJ whole genome shotgun (WGS) entry which is preliminary data.</text>
</comment>
<sequence length="79" mass="8508">MIAPHDKSPDIWLLACLIGDANASNSDCRFPADNKYAKCTSAAPSTFRGAEGSWMQSILLAKSKAPYPPISRLGVRGNR</sequence>
<keyword evidence="2" id="KW-1185">Reference proteome</keyword>
<organism evidence="1 2">
    <name type="scientific">Ceratocystis fimbriata CBS 114723</name>
    <dbReference type="NCBI Taxonomy" id="1035309"/>
    <lineage>
        <taxon>Eukaryota</taxon>
        <taxon>Fungi</taxon>
        <taxon>Dikarya</taxon>
        <taxon>Ascomycota</taxon>
        <taxon>Pezizomycotina</taxon>
        <taxon>Sordariomycetes</taxon>
        <taxon>Hypocreomycetidae</taxon>
        <taxon>Microascales</taxon>
        <taxon>Ceratocystidaceae</taxon>
        <taxon>Ceratocystis</taxon>
    </lineage>
</organism>
<reference evidence="1 2" key="1">
    <citation type="journal article" date="2013" name="Fungal Biol.">
        <title>Analysis of microsatellite markers in the genome of the plant pathogen Ceratocystis fimbriata.</title>
        <authorList>
            <person name="Simpson M.C."/>
            <person name="Wilken P.M."/>
            <person name="Coetzee M.P."/>
            <person name="Wingfield M.J."/>
            <person name="Wingfield B.D."/>
        </authorList>
    </citation>
    <scope>NUCLEOTIDE SEQUENCE [LARGE SCALE GENOMIC DNA]</scope>
    <source>
        <strain evidence="1 2">CBS 114723</strain>
    </source>
</reference>
<protein>
    <submittedName>
        <fullName evidence="1">Uncharacterized protein</fullName>
    </submittedName>
</protein>
<evidence type="ECO:0000313" key="1">
    <source>
        <dbReference type="EMBL" id="PHH51871.1"/>
    </source>
</evidence>
<reference evidence="1 2" key="2">
    <citation type="journal article" date="2013" name="IMA Fungus">
        <title>IMA Genome-F 1: Ceratocystis fimbriata: Draft nuclear genome sequence for the plant pathogen, Ceratocystis fimbriata.</title>
        <authorList>
            <person name="Wilken P.M."/>
            <person name="Steenkamp E.T."/>
            <person name="Wingfield M.J."/>
            <person name="de Beer Z.W."/>
            <person name="Wingfield B.D."/>
        </authorList>
    </citation>
    <scope>NUCLEOTIDE SEQUENCE [LARGE SCALE GENOMIC DNA]</scope>
    <source>
        <strain evidence="1 2">CBS 114723</strain>
    </source>
</reference>
<name>A0A2C5X1V4_9PEZI</name>
<dbReference type="EMBL" id="APWK03000083">
    <property type="protein sequence ID" value="PHH51871.1"/>
    <property type="molecule type" value="Genomic_DNA"/>
</dbReference>
<dbReference type="AlphaFoldDB" id="A0A2C5X1V4"/>
<dbReference type="Proteomes" id="UP000222788">
    <property type="component" value="Unassembled WGS sequence"/>
</dbReference>
<accession>A0A2C5X1V4</accession>